<keyword evidence="3" id="KW-1185">Reference proteome</keyword>
<dbReference type="OrthoDB" id="429143at2759"/>
<dbReference type="Gene3D" id="3.30.9.10">
    <property type="entry name" value="D-Amino Acid Oxidase, subunit A, domain 2"/>
    <property type="match status" value="1"/>
</dbReference>
<accession>A0A4U0TWQ5</accession>
<evidence type="ECO:0000313" key="3">
    <source>
        <dbReference type="Proteomes" id="UP000308549"/>
    </source>
</evidence>
<dbReference type="InterPro" id="IPR036188">
    <property type="entry name" value="FAD/NAD-bd_sf"/>
</dbReference>
<dbReference type="EMBL" id="NAJL01000029">
    <property type="protein sequence ID" value="TKA26275.1"/>
    <property type="molecule type" value="Genomic_DNA"/>
</dbReference>
<proteinExistence type="predicted"/>
<comment type="caution">
    <text evidence="2">The sequence shown here is derived from an EMBL/GenBank/DDBJ whole genome shotgun (WGS) entry which is preliminary data.</text>
</comment>
<dbReference type="PANTHER" id="PTHR13847:SF279">
    <property type="entry name" value="FAD DEPENDENT OXIDOREDUCTASE DOMAIN-CONTAINING PROTEIN-RELATED"/>
    <property type="match status" value="1"/>
</dbReference>
<gene>
    <name evidence="2" type="ORF">B0A50_05054</name>
</gene>
<reference evidence="2 3" key="1">
    <citation type="submission" date="2017-03" db="EMBL/GenBank/DDBJ databases">
        <title>Genomes of endolithic fungi from Antarctica.</title>
        <authorList>
            <person name="Coleine C."/>
            <person name="Masonjones S."/>
            <person name="Stajich J.E."/>
        </authorList>
    </citation>
    <scope>NUCLEOTIDE SEQUENCE [LARGE SCALE GENOMIC DNA]</scope>
    <source>
        <strain evidence="2 3">CCFEE 6315</strain>
    </source>
</reference>
<evidence type="ECO:0000259" key="1">
    <source>
        <dbReference type="Pfam" id="PF01266"/>
    </source>
</evidence>
<evidence type="ECO:0000313" key="2">
    <source>
        <dbReference type="EMBL" id="TKA26275.1"/>
    </source>
</evidence>
<protein>
    <recommendedName>
        <fullName evidence="1">FAD dependent oxidoreductase domain-containing protein</fullName>
    </recommendedName>
</protein>
<dbReference type="Gene3D" id="3.50.50.60">
    <property type="entry name" value="FAD/NAD(P)-binding domain"/>
    <property type="match status" value="1"/>
</dbReference>
<name>A0A4U0TWQ5_9PEZI</name>
<organism evidence="2 3">
    <name type="scientific">Salinomyces thailandicus</name>
    <dbReference type="NCBI Taxonomy" id="706561"/>
    <lineage>
        <taxon>Eukaryota</taxon>
        <taxon>Fungi</taxon>
        <taxon>Dikarya</taxon>
        <taxon>Ascomycota</taxon>
        <taxon>Pezizomycotina</taxon>
        <taxon>Dothideomycetes</taxon>
        <taxon>Dothideomycetidae</taxon>
        <taxon>Mycosphaerellales</taxon>
        <taxon>Teratosphaeriaceae</taxon>
        <taxon>Salinomyces</taxon>
    </lineage>
</organism>
<dbReference type="PANTHER" id="PTHR13847">
    <property type="entry name" value="SARCOSINE DEHYDROGENASE-RELATED"/>
    <property type="match status" value="1"/>
</dbReference>
<sequence length="377" mass="41326">MNGTSPQTDSHVRLPSPGSTQSFWHTHLHDLANHRTTSDLPLECEVLVIGSGYAGTATAYHLVKSTSTAPPPSIVVLEAREACSGATGRNGGHLRPDLYGHIPTYIGRYGVEAGRKWAGFEINHGQATKKVIVEEGIECDFTLSRSTDVWCNAAAAEKAKANYEMMRRLEGMDYMDDVDFTYGPRAEGVSGVKGAKACASYTAGTMWPYKFIMELMSKMVNSGKVNLQTHTPATAIKSFPDGSFMVETPRGAIKAKKVIHASNAYVSSLLPEYARSIVPCKGICTHIACVPNRDAPYLTNSYIVRDEENVLSYLIPCHDGGIIVGGSSSLFRPHKEQWYDNTDDSTLIPASEGYYEKSCMQRTFRGWEESEAFVEKA</sequence>
<dbReference type="SUPFAM" id="SSF51905">
    <property type="entry name" value="FAD/NAD(P)-binding domain"/>
    <property type="match status" value="1"/>
</dbReference>
<feature type="domain" description="FAD dependent oxidoreductase" evidence="1">
    <location>
        <begin position="46"/>
        <end position="340"/>
    </location>
</feature>
<dbReference type="Pfam" id="PF01266">
    <property type="entry name" value="DAO"/>
    <property type="match status" value="1"/>
</dbReference>
<dbReference type="AlphaFoldDB" id="A0A4U0TWQ5"/>
<dbReference type="InterPro" id="IPR006076">
    <property type="entry name" value="FAD-dep_OxRdtase"/>
</dbReference>
<dbReference type="GO" id="GO:0005737">
    <property type="term" value="C:cytoplasm"/>
    <property type="evidence" value="ECO:0007669"/>
    <property type="project" value="TreeGrafter"/>
</dbReference>
<dbReference type="Proteomes" id="UP000308549">
    <property type="component" value="Unassembled WGS sequence"/>
</dbReference>